<dbReference type="GO" id="GO:0000785">
    <property type="term" value="C:chromatin"/>
    <property type="evidence" value="ECO:0007669"/>
    <property type="project" value="TreeGrafter"/>
</dbReference>
<proteinExistence type="inferred from homology"/>
<evidence type="ECO:0000256" key="2">
    <source>
        <dbReference type="ARBA" id="ARBA00007306"/>
    </source>
</evidence>
<dbReference type="PROSITE" id="PS00678">
    <property type="entry name" value="WD_REPEATS_1"/>
    <property type="match status" value="1"/>
</dbReference>
<reference evidence="15" key="1">
    <citation type="submission" date="2024-02" db="UniProtKB">
        <authorList>
            <consortium name="WormBaseParasite"/>
        </authorList>
    </citation>
    <scope>IDENTIFICATION</scope>
</reference>
<dbReference type="SMART" id="SM00320">
    <property type="entry name" value="WD40"/>
    <property type="match status" value="6"/>
</dbReference>
<keyword evidence="5 10" id="KW-0156">Chromatin regulator</keyword>
<dbReference type="PROSITE" id="PS50082">
    <property type="entry name" value="WD_REPEATS_2"/>
    <property type="match status" value="3"/>
</dbReference>
<evidence type="ECO:0000256" key="11">
    <source>
        <dbReference type="SAM" id="MobiDB-lite"/>
    </source>
</evidence>
<feature type="domain" description="CAF1B/HIR1 beta-propeller" evidence="13">
    <location>
        <begin position="25"/>
        <end position="356"/>
    </location>
</feature>
<dbReference type="InterPro" id="IPR011494">
    <property type="entry name" value="HIRA-like_C"/>
</dbReference>
<dbReference type="Pfam" id="PF07569">
    <property type="entry name" value="Hira"/>
    <property type="match status" value="1"/>
</dbReference>
<dbReference type="InterPro" id="IPR019775">
    <property type="entry name" value="WD40_repeat_CS"/>
</dbReference>
<dbReference type="GO" id="GO:0006355">
    <property type="term" value="P:regulation of DNA-templated transcription"/>
    <property type="evidence" value="ECO:0007669"/>
    <property type="project" value="InterPro"/>
</dbReference>
<protein>
    <recommendedName>
        <fullName evidence="10">Protein HIRA</fullName>
    </recommendedName>
</protein>
<feature type="repeat" description="WD" evidence="9">
    <location>
        <begin position="71"/>
        <end position="96"/>
    </location>
</feature>
<accession>A0AAF3EZ53</accession>
<dbReference type="GO" id="GO:0006351">
    <property type="term" value="P:DNA-templated transcription"/>
    <property type="evidence" value="ECO:0007669"/>
    <property type="project" value="InterPro"/>
</dbReference>
<dbReference type="GO" id="GO:0005634">
    <property type="term" value="C:nucleus"/>
    <property type="evidence" value="ECO:0007669"/>
    <property type="project" value="UniProtKB-SubCell"/>
</dbReference>
<evidence type="ECO:0000259" key="12">
    <source>
        <dbReference type="Pfam" id="PF07569"/>
    </source>
</evidence>
<evidence type="ECO:0000259" key="13">
    <source>
        <dbReference type="Pfam" id="PF24105"/>
    </source>
</evidence>
<keyword evidence="6 10" id="KW-0805">Transcription regulation</keyword>
<dbReference type="GO" id="GO:0000417">
    <property type="term" value="C:HIR complex"/>
    <property type="evidence" value="ECO:0007669"/>
    <property type="project" value="TreeGrafter"/>
</dbReference>
<dbReference type="InterPro" id="IPR031120">
    <property type="entry name" value="HIR1-like"/>
</dbReference>
<feature type="compositionally biased region" description="Basic and acidic residues" evidence="11">
    <location>
        <begin position="413"/>
        <end position="433"/>
    </location>
</feature>
<evidence type="ECO:0000256" key="1">
    <source>
        <dbReference type="ARBA" id="ARBA00004123"/>
    </source>
</evidence>
<evidence type="ECO:0000256" key="7">
    <source>
        <dbReference type="ARBA" id="ARBA00023163"/>
    </source>
</evidence>
<evidence type="ECO:0000256" key="10">
    <source>
        <dbReference type="RuleBase" id="RU364014"/>
    </source>
</evidence>
<dbReference type="GO" id="GO:0006338">
    <property type="term" value="P:chromatin remodeling"/>
    <property type="evidence" value="ECO:0007669"/>
    <property type="project" value="InterPro"/>
</dbReference>
<dbReference type="GO" id="GO:0031491">
    <property type="term" value="F:nucleosome binding"/>
    <property type="evidence" value="ECO:0007669"/>
    <property type="project" value="TreeGrafter"/>
</dbReference>
<name>A0AAF3EZ53_9BILA</name>
<sequence length="881" mass="98940">MRVRTLPWLHHEGQTFFSIHANPVYDKIATCGPNEKEGLVRIWNLVACKVKSGDFEEKPTILASIDFPTNVNAIRWSPNGKRFACGSDDKQVTIWEYGFRVQSVGSIGKRAGNLELYKNLHTLAYHNMEVTGVEWSPCGRFLASSSLDNRVVIWNAQSFPDRVAVLNSKNGGHSDSVKGIAWDPIGTYFCTQSTDKTLKVWRCEHWKLETTIEDPFKESVFSAIFFHLDWSPDGQYLFCPMAKNNNLPICQIITRGSWNTDRDFVGHRKGVVVVKCCPRLFEYKDHKGILRKVSIIGMGSSDCALSLWAIPFLLRPLIVFHHLFNEAVVDLTWRGSELFAASRDGTVRHLPFTEKDLGRMLTMHEMADECQKLYQTCPTIYREISNGKLDDFPKSLSATNLEDQLSPFKARKSSREEANQRSEEERIPEKTQTPEKVLQSERATQIETKDDKGRRRIQPKFISSISSNEMPEVPIPPKSLNKNDFVLPSTSRPDESMDSPEKESRVKPSKRKRVHISSSSESDGEREIENLDRNDPQTSTRKETVLAADFKRPELRTVEPLSFSQGTLAIPDLKKSFSINVLLTNGGTIEIENEWTLGGGIGKATKIGYVIDGDAKWTLITTSPVLVAAGNKYWCLTGSTDRYIQLIDSSCGRLVVTLVLDGVPVRVGVQSHFAFALTSTGHFYSWNLQETKLVVNGISVSDIIASEDATISSVNLTNNGVPIIGFSSGNLFTYSLNFARWVLLDRGTTCMSRCFDGLQINEMSQGYLSKALRKRIRSDLVPLVNPNIRSICKESQLEEWLAGSRAAGSIQDFQSICKVYARFLIEHNNESKLRVLLKELRSPCDPPSIPSHLLTSIESLIRSSKDLSHLVASPDDSLVIF</sequence>
<dbReference type="Pfam" id="PF24105">
    <property type="entry name" value="Beta-prop_CAF1B_HIR1"/>
    <property type="match status" value="1"/>
</dbReference>
<feature type="compositionally biased region" description="Basic and acidic residues" evidence="11">
    <location>
        <begin position="523"/>
        <end position="544"/>
    </location>
</feature>
<dbReference type="Gene3D" id="2.130.10.10">
    <property type="entry name" value="YVTN repeat-like/Quinoprotein amine dehydrogenase"/>
    <property type="match status" value="2"/>
</dbReference>
<dbReference type="SUPFAM" id="SSF50978">
    <property type="entry name" value="WD40 repeat-like"/>
    <property type="match status" value="2"/>
</dbReference>
<feature type="repeat" description="WD" evidence="9">
    <location>
        <begin position="170"/>
        <end position="201"/>
    </location>
</feature>
<dbReference type="PROSITE" id="PS50294">
    <property type="entry name" value="WD_REPEATS_REGION"/>
    <property type="match status" value="2"/>
</dbReference>
<dbReference type="PANTHER" id="PTHR13831:SF0">
    <property type="entry name" value="PROTEIN HIRA"/>
    <property type="match status" value="1"/>
</dbReference>
<feature type="repeat" description="WD" evidence="9">
    <location>
        <begin position="123"/>
        <end position="158"/>
    </location>
</feature>
<dbReference type="InterPro" id="IPR055410">
    <property type="entry name" value="Beta-prop_CAF1B_HIR1"/>
</dbReference>
<evidence type="ECO:0000256" key="9">
    <source>
        <dbReference type="PROSITE-ProRule" id="PRU00221"/>
    </source>
</evidence>
<evidence type="ECO:0000313" key="15">
    <source>
        <dbReference type="WBParaSite" id="MBELARI_LOCUS19494"/>
    </source>
</evidence>
<dbReference type="InterPro" id="IPR036322">
    <property type="entry name" value="WD40_repeat_dom_sf"/>
</dbReference>
<comment type="subcellular location">
    <subcellularLocation>
        <location evidence="1 10">Nucleus</location>
    </subcellularLocation>
</comment>
<evidence type="ECO:0000313" key="14">
    <source>
        <dbReference type="Proteomes" id="UP000887575"/>
    </source>
</evidence>
<dbReference type="PANTHER" id="PTHR13831">
    <property type="entry name" value="MEMBER OF THE HIR1 FAMILY OF WD-REPEAT PROTEINS"/>
    <property type="match status" value="1"/>
</dbReference>
<dbReference type="Proteomes" id="UP000887575">
    <property type="component" value="Unassembled WGS sequence"/>
</dbReference>
<feature type="compositionally biased region" description="Basic and acidic residues" evidence="11">
    <location>
        <begin position="492"/>
        <end position="506"/>
    </location>
</feature>
<dbReference type="InterPro" id="IPR001680">
    <property type="entry name" value="WD40_rpt"/>
</dbReference>
<evidence type="ECO:0000256" key="4">
    <source>
        <dbReference type="ARBA" id="ARBA00022737"/>
    </source>
</evidence>
<dbReference type="AlphaFoldDB" id="A0AAF3EZ53"/>
<comment type="similarity">
    <text evidence="2 10">Belongs to the WD repeat HIR1 family.</text>
</comment>
<feature type="domain" description="Protein HIRA-like C-terminal" evidence="12">
    <location>
        <begin position="653"/>
        <end position="840"/>
    </location>
</feature>
<comment type="function">
    <text evidence="10">Required for replication-independent chromatin assembly and for the periodic repression of histone gene transcription during the cell cycle.</text>
</comment>
<evidence type="ECO:0000256" key="6">
    <source>
        <dbReference type="ARBA" id="ARBA00023015"/>
    </source>
</evidence>
<keyword evidence="3 9" id="KW-0853">WD repeat</keyword>
<keyword evidence="14" id="KW-1185">Reference proteome</keyword>
<evidence type="ECO:0000256" key="5">
    <source>
        <dbReference type="ARBA" id="ARBA00022853"/>
    </source>
</evidence>
<evidence type="ECO:0000256" key="3">
    <source>
        <dbReference type="ARBA" id="ARBA00022574"/>
    </source>
</evidence>
<keyword evidence="4 10" id="KW-0677">Repeat</keyword>
<dbReference type="WBParaSite" id="MBELARI_LOCUS19494">
    <property type="protein sequence ID" value="MBELARI_LOCUS19494"/>
    <property type="gene ID" value="MBELARI_LOCUS19494"/>
</dbReference>
<keyword evidence="10" id="KW-0678">Repressor</keyword>
<keyword evidence="7 10" id="KW-0804">Transcription</keyword>
<evidence type="ECO:0000256" key="8">
    <source>
        <dbReference type="ARBA" id="ARBA00023242"/>
    </source>
</evidence>
<feature type="region of interest" description="Disordered" evidence="11">
    <location>
        <begin position="403"/>
        <end position="544"/>
    </location>
</feature>
<keyword evidence="8 10" id="KW-0539">Nucleus</keyword>
<dbReference type="InterPro" id="IPR015943">
    <property type="entry name" value="WD40/YVTN_repeat-like_dom_sf"/>
</dbReference>
<organism evidence="14 15">
    <name type="scientific">Mesorhabditis belari</name>
    <dbReference type="NCBI Taxonomy" id="2138241"/>
    <lineage>
        <taxon>Eukaryota</taxon>
        <taxon>Metazoa</taxon>
        <taxon>Ecdysozoa</taxon>
        <taxon>Nematoda</taxon>
        <taxon>Chromadorea</taxon>
        <taxon>Rhabditida</taxon>
        <taxon>Rhabditina</taxon>
        <taxon>Rhabditomorpha</taxon>
        <taxon>Rhabditoidea</taxon>
        <taxon>Rhabditidae</taxon>
        <taxon>Mesorhabditinae</taxon>
        <taxon>Mesorhabditis</taxon>
    </lineage>
</organism>